<dbReference type="RefSeq" id="XP_030749718.1">
    <property type="nucleotide sequence ID" value="XM_030893858.1"/>
</dbReference>
<dbReference type="SUPFAM" id="SSF81296">
    <property type="entry name" value="E set domains"/>
    <property type="match status" value="4"/>
</dbReference>
<dbReference type="CDD" id="cd21185">
    <property type="entry name" value="CH_jitterbug-like_rpt3"/>
    <property type="match status" value="1"/>
</dbReference>
<evidence type="ECO:0000256" key="3">
    <source>
        <dbReference type="ARBA" id="ARBA00023203"/>
    </source>
</evidence>
<feature type="compositionally biased region" description="Basic and acidic residues" evidence="5">
    <location>
        <begin position="681"/>
        <end position="691"/>
    </location>
</feature>
<dbReference type="CDD" id="cd21227">
    <property type="entry name" value="CH_jitterbug-like_rpt1"/>
    <property type="match status" value="1"/>
</dbReference>
<feature type="region of interest" description="Disordered" evidence="5">
    <location>
        <begin position="624"/>
        <end position="660"/>
    </location>
</feature>
<gene>
    <name evidence="8" type="primary">LOC115877612</name>
</gene>
<feature type="repeat" description="Filamin" evidence="4">
    <location>
        <begin position="445"/>
        <end position="531"/>
    </location>
</feature>
<dbReference type="GeneID" id="115877612"/>
<dbReference type="SUPFAM" id="SSF47576">
    <property type="entry name" value="Calponin-homology domain, CH-domain"/>
    <property type="match status" value="2"/>
</dbReference>
<dbReference type="PANTHER" id="PTHR38537:SF13">
    <property type="entry name" value="JITTERBUG, ISOFORM N"/>
    <property type="match status" value="1"/>
</dbReference>
<dbReference type="GO" id="GO:0030036">
    <property type="term" value="P:actin cytoskeleton organization"/>
    <property type="evidence" value="ECO:0007669"/>
    <property type="project" value="InterPro"/>
</dbReference>
<feature type="compositionally biased region" description="Polar residues" evidence="5">
    <location>
        <begin position="764"/>
        <end position="786"/>
    </location>
</feature>
<dbReference type="FunFam" id="1.10.418.10:FF:000006">
    <property type="entry name" value="Filamin-B isoform A"/>
    <property type="match status" value="1"/>
</dbReference>
<dbReference type="GO" id="GO:0051015">
    <property type="term" value="F:actin filament binding"/>
    <property type="evidence" value="ECO:0007669"/>
    <property type="project" value="InterPro"/>
</dbReference>
<dbReference type="Proteomes" id="UP000504635">
    <property type="component" value="Unplaced"/>
</dbReference>
<sequence>MEGKISHSGLLARSPEGHAARGMQIKGNEDVWVEIQANTFRNWVNEHLPKELRIVDLSQDLCTGVRLCALVEALQKRPIKPAWNKRPANQHHYLENVTAALNAIEQDGVKLVNIGNVDIVNGNLKLILGLIWSLIVRYQIGRSKFPPRKLMLAWLQAVLPECRVSNLTTDWNSGVLLSALVDYCRPGLFPHWRRLDKGNAIENCRRAMDIAQKELSIPAVLEPEYLASPWLDELSGMTYLSYFMKPGSPGFHATLRWVNSRLERPVQNFTSDWNDGKVISEIIRSLGGSATAPEKMRSDPAYWEQNQNQAIAAGKRLGVQPVLSAKDMADKNVEHLGVMAYAAHFQWIPERPPLHDLINVTLNSTSGRVGEPTHYQITLLDSELSYSKLSVEIRGPDNKTYLDKHLSKGRGSFVPSKIGMHELVVKYEGEEVLAGHYFRVLPPLVEVAPPGMAPCALGSLVQVLVNATGAPKREDILVTAYSPTGRPLDCPLTTIDGTNSATFKPDEPGEWRIEITYQGKQIQGGPFTCSVFDPNGVRVSGLEGALPLVPHSIELDCRNVGVPGEVFADIVHDKRSVHCHVEKVDSHGFHYRIHFTPKDAGKHRVYVYFNGYDVKGSPFMMRVGTQRRSKSSHSSPNNTYRQSPTNRYASPSPTSKNTLYNSYRQNASPLLEETHKYAQDYHSRSVAEKSRITSSSPSFNERNGSPSYMQRTSSPSYTQRNESPSYRGPSPAYGRDSPDLITSKRLNERRYDTSSPSFAKKTSDSSFTNKMSSMKITDSRNNSFERSSPDVGGYTSSSRFDKRYTENRNFNSYSEGVDTSPIVKVSSMVDNTTRRDSWDAINKTKNIFSERSLESLANLTESQLDSDIRRQKTEEHNRFLLNEQKYTTSSHSDYKHNYSEKYTNNVDSYNERSYGRSSPIYKTSSKGSAGGASSVKVQPVPDGVLGQPVEFEIDGSGAGSGDLEILVEGGRVTSSVRSLGGQRFRAAFTPHQALPHRVDIKFNGETVPG</sequence>
<feature type="domain" description="Calponin-homology (CH)" evidence="6">
    <location>
        <begin position="34"/>
        <end position="139"/>
    </location>
</feature>
<dbReference type="PROSITE" id="PS00019">
    <property type="entry name" value="ACTININ_1"/>
    <property type="match status" value="1"/>
</dbReference>
<dbReference type="PROSITE" id="PS50021">
    <property type="entry name" value="CH"/>
    <property type="match status" value="2"/>
</dbReference>
<evidence type="ECO:0000256" key="2">
    <source>
        <dbReference type="ARBA" id="ARBA00022737"/>
    </source>
</evidence>
<comment type="similarity">
    <text evidence="1">Belongs to the filamin family.</text>
</comment>
<dbReference type="Pfam" id="PF00630">
    <property type="entry name" value="Filamin"/>
    <property type="match status" value="3"/>
</dbReference>
<dbReference type="InterPro" id="IPR044801">
    <property type="entry name" value="Filamin"/>
</dbReference>
<feature type="domain" description="Calponin-homology (CH)" evidence="6">
    <location>
        <begin position="145"/>
        <end position="248"/>
    </location>
</feature>
<dbReference type="PANTHER" id="PTHR38537">
    <property type="entry name" value="JITTERBUG, ISOFORM N"/>
    <property type="match status" value="1"/>
</dbReference>
<dbReference type="SMART" id="SM00033">
    <property type="entry name" value="CH"/>
    <property type="match status" value="3"/>
</dbReference>
<dbReference type="Pfam" id="PF00307">
    <property type="entry name" value="CH"/>
    <property type="match status" value="3"/>
</dbReference>
<feature type="repeat" description="Filamin" evidence="4">
    <location>
        <begin position="529"/>
        <end position="623"/>
    </location>
</feature>
<evidence type="ECO:0000256" key="5">
    <source>
        <dbReference type="SAM" id="MobiDB-lite"/>
    </source>
</evidence>
<feature type="region of interest" description="Disordered" evidence="5">
    <location>
        <begin position="681"/>
        <end position="799"/>
    </location>
</feature>
<keyword evidence="7" id="KW-1185">Reference proteome</keyword>
<name>A0A6J2XEG3_SITOR</name>
<dbReference type="Gene3D" id="2.60.40.10">
    <property type="entry name" value="Immunoglobulins"/>
    <property type="match status" value="3"/>
</dbReference>
<dbReference type="InterPro" id="IPR013783">
    <property type="entry name" value="Ig-like_fold"/>
</dbReference>
<evidence type="ECO:0000256" key="1">
    <source>
        <dbReference type="ARBA" id="ARBA00009238"/>
    </source>
</evidence>
<dbReference type="InterPro" id="IPR014756">
    <property type="entry name" value="Ig_E-set"/>
</dbReference>
<dbReference type="InterPro" id="IPR001589">
    <property type="entry name" value="Actinin_actin-bd_CS"/>
</dbReference>
<evidence type="ECO:0000313" key="7">
    <source>
        <dbReference type="Proteomes" id="UP000504635"/>
    </source>
</evidence>
<dbReference type="SMART" id="SM00557">
    <property type="entry name" value="IG_FLMN"/>
    <property type="match status" value="3"/>
</dbReference>
<accession>A0A6J2XEG3</accession>
<reference evidence="8" key="1">
    <citation type="submission" date="2025-08" db="UniProtKB">
        <authorList>
            <consortium name="RefSeq"/>
        </authorList>
    </citation>
    <scope>IDENTIFICATION</scope>
    <source>
        <tissue evidence="8">Gonads</tissue>
    </source>
</reference>
<keyword evidence="2" id="KW-0677">Repeat</keyword>
<feature type="repeat" description="Filamin" evidence="4">
    <location>
        <begin position="362"/>
        <end position="442"/>
    </location>
</feature>
<dbReference type="InterPro" id="IPR036872">
    <property type="entry name" value="CH_dom_sf"/>
</dbReference>
<evidence type="ECO:0000259" key="6">
    <source>
        <dbReference type="PROSITE" id="PS50021"/>
    </source>
</evidence>
<keyword evidence="3" id="KW-0009">Actin-binding</keyword>
<dbReference type="PROSITE" id="PS50194">
    <property type="entry name" value="FILAMIN_REPEAT"/>
    <property type="match status" value="4"/>
</dbReference>
<dbReference type="FunFam" id="1.10.418.10:FF:000078">
    <property type="entry name" value="Putative Filamin-A"/>
    <property type="match status" value="1"/>
</dbReference>
<feature type="repeat" description="Filamin" evidence="4">
    <location>
        <begin position="924"/>
        <end position="1009"/>
    </location>
</feature>
<dbReference type="InterPro" id="IPR001298">
    <property type="entry name" value="Filamin/ABP280_rpt"/>
</dbReference>
<evidence type="ECO:0000256" key="4">
    <source>
        <dbReference type="PROSITE-ProRule" id="PRU00087"/>
    </source>
</evidence>
<dbReference type="OrthoDB" id="18740at2759"/>
<dbReference type="InParanoid" id="A0A6J2XEG3"/>
<dbReference type="KEGG" id="soy:115877612"/>
<dbReference type="InterPro" id="IPR017868">
    <property type="entry name" value="Filamin/ABP280_repeat-like"/>
</dbReference>
<dbReference type="Gene3D" id="1.10.418.10">
    <property type="entry name" value="Calponin-like domain"/>
    <property type="match status" value="3"/>
</dbReference>
<dbReference type="InterPro" id="IPR001715">
    <property type="entry name" value="CH_dom"/>
</dbReference>
<dbReference type="AlphaFoldDB" id="A0A6J2XEG3"/>
<dbReference type="FunFam" id="1.10.418.10:FF:000068">
    <property type="entry name" value="Putative Filamin-A"/>
    <property type="match status" value="1"/>
</dbReference>
<proteinExistence type="inferred from homology"/>
<evidence type="ECO:0000313" key="8">
    <source>
        <dbReference type="RefSeq" id="XP_030749718.1"/>
    </source>
</evidence>
<feature type="compositionally biased region" description="Polar residues" evidence="5">
    <location>
        <begin position="692"/>
        <end position="724"/>
    </location>
</feature>
<organism evidence="7 8">
    <name type="scientific">Sitophilus oryzae</name>
    <name type="common">Rice weevil</name>
    <name type="synonym">Curculio oryzae</name>
    <dbReference type="NCBI Taxonomy" id="7048"/>
    <lineage>
        <taxon>Eukaryota</taxon>
        <taxon>Metazoa</taxon>
        <taxon>Ecdysozoa</taxon>
        <taxon>Arthropoda</taxon>
        <taxon>Hexapoda</taxon>
        <taxon>Insecta</taxon>
        <taxon>Pterygota</taxon>
        <taxon>Neoptera</taxon>
        <taxon>Endopterygota</taxon>
        <taxon>Coleoptera</taxon>
        <taxon>Polyphaga</taxon>
        <taxon>Cucujiformia</taxon>
        <taxon>Curculionidae</taxon>
        <taxon>Dryophthorinae</taxon>
        <taxon>Sitophilus</taxon>
    </lineage>
</organism>
<protein>
    <submittedName>
        <fullName evidence="8">Filamin-A-like</fullName>
    </submittedName>
</protein>
<feature type="compositionally biased region" description="Polar residues" evidence="5">
    <location>
        <begin position="632"/>
        <end position="660"/>
    </location>
</feature>
<dbReference type="CDD" id="cd21229">
    <property type="entry name" value="CH_jitterbug-like_rpt2"/>
    <property type="match status" value="1"/>
</dbReference>